<organism evidence="2">
    <name type="scientific">Lygus hesperus</name>
    <name type="common">Western plant bug</name>
    <dbReference type="NCBI Taxonomy" id="30085"/>
    <lineage>
        <taxon>Eukaryota</taxon>
        <taxon>Metazoa</taxon>
        <taxon>Ecdysozoa</taxon>
        <taxon>Arthropoda</taxon>
        <taxon>Hexapoda</taxon>
        <taxon>Insecta</taxon>
        <taxon>Pterygota</taxon>
        <taxon>Neoptera</taxon>
        <taxon>Paraneoptera</taxon>
        <taxon>Hemiptera</taxon>
        <taxon>Heteroptera</taxon>
        <taxon>Panheteroptera</taxon>
        <taxon>Cimicomorpha</taxon>
        <taxon>Miridae</taxon>
        <taxon>Mirini</taxon>
        <taxon>Lygus</taxon>
    </lineage>
</organism>
<evidence type="ECO:0000313" key="2">
    <source>
        <dbReference type="EMBL" id="JAG13301.1"/>
    </source>
</evidence>
<name>A0A0A9X0U5_LYGHE</name>
<feature type="region of interest" description="Disordered" evidence="1">
    <location>
        <begin position="56"/>
        <end position="81"/>
    </location>
</feature>
<dbReference type="AlphaFoldDB" id="A0A0A9X0U5"/>
<accession>A0A0A9X0U5</accession>
<feature type="compositionally biased region" description="Acidic residues" evidence="1">
    <location>
        <begin position="56"/>
        <end position="72"/>
    </location>
</feature>
<dbReference type="EMBL" id="GBHO01030303">
    <property type="protein sequence ID" value="JAG13301.1"/>
    <property type="molecule type" value="Transcribed_RNA"/>
</dbReference>
<reference evidence="2" key="1">
    <citation type="journal article" date="2014" name="PLoS ONE">
        <title>Transcriptome-Based Identification of ABC Transporters in the Western Tarnished Plant Bug Lygus hesperus.</title>
        <authorList>
            <person name="Hull J.J."/>
            <person name="Chaney K."/>
            <person name="Geib S.M."/>
            <person name="Fabrick J.A."/>
            <person name="Brent C.S."/>
            <person name="Walsh D."/>
            <person name="Lavine L.C."/>
        </authorList>
    </citation>
    <scope>NUCLEOTIDE SEQUENCE</scope>
</reference>
<gene>
    <name evidence="2" type="primary">sip5_1</name>
    <name evidence="2" type="ORF">CM83_71554</name>
</gene>
<sequence>MMFFETRFGSAHPVEKFVIAQMPKILWRRTHWTVLTQVTEKGYNVLEYLAKMGDDKLEDDDADDESESEDENTPPVKKAKISNDDLEPIVLLERINLSFDETGNVFTDFKGFS</sequence>
<proteinExistence type="predicted"/>
<reference evidence="2" key="2">
    <citation type="submission" date="2014-07" db="EMBL/GenBank/DDBJ databases">
        <authorList>
            <person name="Hull J."/>
        </authorList>
    </citation>
    <scope>NUCLEOTIDE SEQUENCE</scope>
</reference>
<evidence type="ECO:0000256" key="1">
    <source>
        <dbReference type="SAM" id="MobiDB-lite"/>
    </source>
</evidence>
<protein>
    <submittedName>
        <fullName evidence="2">Protein sip5</fullName>
    </submittedName>
</protein>